<dbReference type="PANTHER" id="PTHR30213">
    <property type="entry name" value="INNER MEMBRANE PROTEIN YHJD"/>
    <property type="match status" value="1"/>
</dbReference>
<keyword evidence="2" id="KW-1003">Cell membrane</keyword>
<dbReference type="GO" id="GO:0005886">
    <property type="term" value="C:plasma membrane"/>
    <property type="evidence" value="ECO:0007669"/>
    <property type="project" value="UniProtKB-SubCell"/>
</dbReference>
<evidence type="ECO:0000313" key="8">
    <source>
        <dbReference type="Proteomes" id="UP000003160"/>
    </source>
</evidence>
<feature type="transmembrane region" description="Helical" evidence="6">
    <location>
        <begin position="231"/>
        <end position="252"/>
    </location>
</feature>
<dbReference type="Pfam" id="PF03631">
    <property type="entry name" value="Virul_fac_BrkB"/>
    <property type="match status" value="1"/>
</dbReference>
<comment type="caution">
    <text evidence="7">The sequence shown here is derived from an EMBL/GenBank/DDBJ whole genome shotgun (WGS) entry which is preliminary data.</text>
</comment>
<keyword evidence="5 6" id="KW-0472">Membrane</keyword>
<keyword evidence="3 6" id="KW-0812">Transmembrane</keyword>
<keyword evidence="4 6" id="KW-1133">Transmembrane helix</keyword>
<evidence type="ECO:0000313" key="7">
    <source>
        <dbReference type="EMBL" id="EFA44128.1"/>
    </source>
</evidence>
<dbReference type="InterPro" id="IPR017039">
    <property type="entry name" value="Virul_fac_BrkB"/>
</dbReference>
<evidence type="ECO:0000256" key="2">
    <source>
        <dbReference type="ARBA" id="ARBA00022475"/>
    </source>
</evidence>
<feature type="transmembrane region" description="Helical" evidence="6">
    <location>
        <begin position="264"/>
        <end position="290"/>
    </location>
</feature>
<dbReference type="eggNOG" id="COG1295">
    <property type="taxonomic scope" value="Bacteria"/>
</dbReference>
<evidence type="ECO:0000256" key="6">
    <source>
        <dbReference type="SAM" id="Phobius"/>
    </source>
</evidence>
<feature type="transmembrane region" description="Helical" evidence="6">
    <location>
        <begin position="203"/>
        <end position="224"/>
    </location>
</feature>
<dbReference type="HOGENOM" id="CLU_032288_2_0_10"/>
<protein>
    <submittedName>
        <fullName evidence="7">YihY family protein</fullName>
    </submittedName>
</protein>
<gene>
    <name evidence="7" type="ORF">HMPREF0645_1439</name>
</gene>
<dbReference type="RefSeq" id="WP_007173543.1">
    <property type="nucleotide sequence ID" value="NZ_GG704780.1"/>
</dbReference>
<dbReference type="OrthoDB" id="9808671at2"/>
<comment type="subcellular location">
    <subcellularLocation>
        <location evidence="1">Cell membrane</location>
        <topology evidence="1">Multi-pass membrane protein</topology>
    </subcellularLocation>
</comment>
<organism evidence="7 8">
    <name type="scientific">Hallella bergensis DSM 17361</name>
    <dbReference type="NCBI Taxonomy" id="585502"/>
    <lineage>
        <taxon>Bacteria</taxon>
        <taxon>Pseudomonadati</taxon>
        <taxon>Bacteroidota</taxon>
        <taxon>Bacteroidia</taxon>
        <taxon>Bacteroidales</taxon>
        <taxon>Prevotellaceae</taxon>
        <taxon>Hallella</taxon>
    </lineage>
</organism>
<evidence type="ECO:0000256" key="4">
    <source>
        <dbReference type="ARBA" id="ARBA00022989"/>
    </source>
</evidence>
<feature type="transmembrane region" description="Helical" evidence="6">
    <location>
        <begin position="118"/>
        <end position="139"/>
    </location>
</feature>
<evidence type="ECO:0000256" key="3">
    <source>
        <dbReference type="ARBA" id="ARBA00022692"/>
    </source>
</evidence>
<proteinExistence type="predicted"/>
<sequence>MEKNNLSVNKIMYFFRRAIWEEGNVAFRERPLVYMAQRLYMVFKGLFVENHWGYAAQLTFNTMMAIVPVFAIIFAVGRGFGFEDYIAEWVHRVFASQPVVGKAVLELASSYINYTHTGVVIGVSLVFMLYSVISLFNNVEGVFNGIWAVTKERDWGRAAFDYISVIFLVPLAIILLSGLSVFFNSILGRLPDFQVLTPVFKGIISFAVPLTVLTLFFTLLYTFVPNTKVRVSMVWFPAMLAGLCIIGLQTAYVYYQVMFTSYSIIYGSLAALPLLMLWMQLSWFICIGFAELGRANQELAEGHLGETRPDSLLEKIRKSGMVLSLLCQRQRRGGGPCPVRDLLSLTHFSYSQLMCSLHTLIDARLVSRTHTGDGTEVYTLNRDAGDLGMGTMVEAILGRKTSARQGDDSLQLSAEVERQLEDMLQDYLTAMDSVKVEEIVES</sequence>
<accession>D1PWV4</accession>
<dbReference type="PANTHER" id="PTHR30213:SF0">
    <property type="entry name" value="UPF0761 MEMBRANE PROTEIN YIHY"/>
    <property type="match status" value="1"/>
</dbReference>
<dbReference type="AlphaFoldDB" id="D1PWV4"/>
<feature type="transmembrane region" description="Helical" evidence="6">
    <location>
        <begin position="54"/>
        <end position="77"/>
    </location>
</feature>
<evidence type="ECO:0000256" key="5">
    <source>
        <dbReference type="ARBA" id="ARBA00023136"/>
    </source>
</evidence>
<dbReference type="NCBIfam" id="TIGR00765">
    <property type="entry name" value="yihY_not_rbn"/>
    <property type="match status" value="1"/>
</dbReference>
<keyword evidence="8" id="KW-1185">Reference proteome</keyword>
<dbReference type="EMBL" id="ACKS01000061">
    <property type="protein sequence ID" value="EFA44128.1"/>
    <property type="molecule type" value="Genomic_DNA"/>
</dbReference>
<feature type="transmembrane region" description="Helical" evidence="6">
    <location>
        <begin position="160"/>
        <end position="183"/>
    </location>
</feature>
<name>D1PWV4_9BACT</name>
<reference evidence="7 8" key="1">
    <citation type="submission" date="2009-10" db="EMBL/GenBank/DDBJ databases">
        <authorList>
            <person name="Qin X."/>
            <person name="Bachman B."/>
            <person name="Battles P."/>
            <person name="Bell A."/>
            <person name="Bess C."/>
            <person name="Bickham C."/>
            <person name="Chaboub L."/>
            <person name="Chen D."/>
            <person name="Coyle M."/>
            <person name="Deiros D.R."/>
            <person name="Dinh H."/>
            <person name="Forbes L."/>
            <person name="Fowler G."/>
            <person name="Francisco L."/>
            <person name="Fu Q."/>
            <person name="Gubbala S."/>
            <person name="Hale W."/>
            <person name="Han Y."/>
            <person name="Hemphill L."/>
            <person name="Highlander S.K."/>
            <person name="Hirani K."/>
            <person name="Hogues M."/>
            <person name="Jackson L."/>
            <person name="Jakkamsetti A."/>
            <person name="Javaid M."/>
            <person name="Jiang H."/>
            <person name="Korchina V."/>
            <person name="Kovar C."/>
            <person name="Lara F."/>
            <person name="Lee S."/>
            <person name="Mata R."/>
            <person name="Mathew T."/>
            <person name="Moen C."/>
            <person name="Morales K."/>
            <person name="Munidasa M."/>
            <person name="Nazareth L."/>
            <person name="Ngo R."/>
            <person name="Nguyen L."/>
            <person name="Okwuonu G."/>
            <person name="Ongeri F."/>
            <person name="Patil S."/>
            <person name="Petrosino J."/>
            <person name="Pham C."/>
            <person name="Pham P."/>
            <person name="Pu L.-L."/>
            <person name="Puazo M."/>
            <person name="Raj R."/>
            <person name="Reid J."/>
            <person name="Rouhana J."/>
            <person name="Saada N."/>
            <person name="Shang Y."/>
            <person name="Simmons D."/>
            <person name="Thornton R."/>
            <person name="Warren J."/>
            <person name="Weissenberger G."/>
            <person name="Zhang J."/>
            <person name="Zhang L."/>
            <person name="Zhou C."/>
            <person name="Zhu D."/>
            <person name="Muzny D."/>
            <person name="Worley K."/>
            <person name="Gibbs R."/>
        </authorList>
    </citation>
    <scope>NUCLEOTIDE SEQUENCE [LARGE SCALE GENOMIC DNA]</scope>
    <source>
        <strain evidence="7 8">DSM 17361</strain>
    </source>
</reference>
<dbReference type="Proteomes" id="UP000003160">
    <property type="component" value="Unassembled WGS sequence"/>
</dbReference>
<evidence type="ECO:0000256" key="1">
    <source>
        <dbReference type="ARBA" id="ARBA00004651"/>
    </source>
</evidence>